<protein>
    <submittedName>
        <fullName evidence="2">Carboxymuconolactone decarboxylase family protein</fullName>
    </submittedName>
</protein>
<dbReference type="Proteomes" id="UP001062223">
    <property type="component" value="Chromosome"/>
</dbReference>
<reference evidence="2" key="1">
    <citation type="submission" date="2022-09" db="EMBL/GenBank/DDBJ databases">
        <title>Taxonomy of Curtobacterium flaccumfaciens.</title>
        <authorList>
            <person name="Osdaghi E."/>
            <person name="Taghavi S.M."/>
            <person name="Hamidizade M."/>
            <person name="Abachi H."/>
            <person name="Fazliarab A."/>
            <person name="Baeyen S."/>
            <person name="Portier P."/>
            <person name="Van Vaerenbergh J."/>
            <person name="Jacques M.-A."/>
        </authorList>
    </citation>
    <scope>NUCLEOTIDE SEQUENCE</scope>
    <source>
        <strain evidence="2">AGQB46</strain>
    </source>
</reference>
<name>A0A9Q9PA56_9MICO</name>
<organism evidence="2 3">
    <name type="scientific">Curtobacterium poinsettiae</name>
    <dbReference type="NCBI Taxonomy" id="159612"/>
    <lineage>
        <taxon>Bacteria</taxon>
        <taxon>Bacillati</taxon>
        <taxon>Actinomycetota</taxon>
        <taxon>Actinomycetes</taxon>
        <taxon>Micrococcales</taxon>
        <taxon>Microbacteriaceae</taxon>
        <taxon>Curtobacterium</taxon>
    </lineage>
</organism>
<dbReference type="AlphaFoldDB" id="A0A9Q9PA56"/>
<dbReference type="PANTHER" id="PTHR33570">
    <property type="entry name" value="4-CARBOXYMUCONOLACTONE DECARBOXYLASE FAMILY PROTEIN"/>
    <property type="match status" value="1"/>
</dbReference>
<evidence type="ECO:0000313" key="2">
    <source>
        <dbReference type="EMBL" id="UYC81325.1"/>
    </source>
</evidence>
<sequence length="232" mass="24272">MTFADTDPEFTRYHADFVDETLRNASLSEHDRAVVQLGATIAAGAPTAFRDLLEAALDGPLSPTEAKEVVYQAVAYVGSARVGDFLAIANAVLVARGVTLPLPGQSTTTPADRLERGRAVQGSVVGADRVDAMYENAPADAVHFQRFLSGNCFGDTVGRDGLSLPTRELLTFALLAALGGADAQVQGHVAGNLNVGNTRQQMLDVLTVLVPLIGYPRTLNALATVDEGAPAA</sequence>
<dbReference type="InterPro" id="IPR029032">
    <property type="entry name" value="AhpD-like"/>
</dbReference>
<proteinExistence type="predicted"/>
<dbReference type="InterPro" id="IPR052512">
    <property type="entry name" value="4CMD/NDH-1_regulator"/>
</dbReference>
<feature type="domain" description="Carboxymuconolactone decarboxylase-like" evidence="1">
    <location>
        <begin position="144"/>
        <end position="226"/>
    </location>
</feature>
<gene>
    <name evidence="2" type="ORF">OE229_02330</name>
</gene>
<dbReference type="Pfam" id="PF02627">
    <property type="entry name" value="CMD"/>
    <property type="match status" value="2"/>
</dbReference>
<dbReference type="PANTHER" id="PTHR33570:SF2">
    <property type="entry name" value="CARBOXYMUCONOLACTONE DECARBOXYLASE-LIKE DOMAIN-CONTAINING PROTEIN"/>
    <property type="match status" value="1"/>
</dbReference>
<dbReference type="SUPFAM" id="SSF69118">
    <property type="entry name" value="AhpD-like"/>
    <property type="match status" value="1"/>
</dbReference>
<dbReference type="RefSeq" id="WP_262139559.1">
    <property type="nucleotide sequence ID" value="NZ_CP106879.1"/>
</dbReference>
<accession>A0A9Q9PA56</accession>
<evidence type="ECO:0000313" key="3">
    <source>
        <dbReference type="Proteomes" id="UP001062223"/>
    </source>
</evidence>
<evidence type="ECO:0000259" key="1">
    <source>
        <dbReference type="Pfam" id="PF02627"/>
    </source>
</evidence>
<dbReference type="GO" id="GO:0051920">
    <property type="term" value="F:peroxiredoxin activity"/>
    <property type="evidence" value="ECO:0007669"/>
    <property type="project" value="InterPro"/>
</dbReference>
<dbReference type="InterPro" id="IPR003779">
    <property type="entry name" value="CMD-like"/>
</dbReference>
<feature type="domain" description="Carboxymuconolactone decarboxylase-like" evidence="1">
    <location>
        <begin position="8"/>
        <end position="90"/>
    </location>
</feature>
<dbReference type="EMBL" id="CP106879">
    <property type="protein sequence ID" value="UYC81325.1"/>
    <property type="molecule type" value="Genomic_DNA"/>
</dbReference>
<dbReference type="KEGG" id="cpoi:OE229_02330"/>
<dbReference type="Gene3D" id="1.20.1290.10">
    <property type="entry name" value="AhpD-like"/>
    <property type="match status" value="1"/>
</dbReference>